<keyword evidence="1" id="KW-0175">Coiled coil</keyword>
<dbReference type="AlphaFoldDB" id="A0A5J4X7T2"/>
<dbReference type="Proteomes" id="UP000324800">
    <property type="component" value="Unassembled WGS sequence"/>
</dbReference>
<evidence type="ECO:0000256" key="1">
    <source>
        <dbReference type="SAM" id="Coils"/>
    </source>
</evidence>
<accession>A0A5J4X7T2</accession>
<comment type="caution">
    <text evidence="2">The sequence shown here is derived from an EMBL/GenBank/DDBJ whole genome shotgun (WGS) entry which is preliminary data.</text>
</comment>
<evidence type="ECO:0000313" key="3">
    <source>
        <dbReference type="Proteomes" id="UP000324800"/>
    </source>
</evidence>
<gene>
    <name evidence="2" type="ORF">EZS28_001882</name>
</gene>
<sequence length="227" mass="26464">MYIFSLDLSKASVTELTSLANKMIGNILRALEELSVSIGKNKMEDNPRMANIANILMNWEERKDIIQEEYQQLLRDIENIKKGDVDNINPIINSSQILESLKKTQSKSKPKLNMNSSVRQGMGLLGSPTRQSNQDYLYSTQSKREITPLVETSLEMIRRLSEQRLIVVQRKEQINEILDAYQEQKDIKREEMLIRAQILIQQEMSRRKQTHRIHNSRLWLILIPSIT</sequence>
<feature type="coiled-coil region" evidence="1">
    <location>
        <begin position="49"/>
        <end position="83"/>
    </location>
</feature>
<organism evidence="2 3">
    <name type="scientific">Streblomastix strix</name>
    <dbReference type="NCBI Taxonomy" id="222440"/>
    <lineage>
        <taxon>Eukaryota</taxon>
        <taxon>Metamonada</taxon>
        <taxon>Preaxostyla</taxon>
        <taxon>Oxymonadida</taxon>
        <taxon>Streblomastigidae</taxon>
        <taxon>Streblomastix</taxon>
    </lineage>
</organism>
<evidence type="ECO:0000313" key="2">
    <source>
        <dbReference type="EMBL" id="KAA6402589.1"/>
    </source>
</evidence>
<name>A0A5J4X7T2_9EUKA</name>
<protein>
    <submittedName>
        <fullName evidence="2">Uncharacterized protein</fullName>
    </submittedName>
</protein>
<reference evidence="2 3" key="1">
    <citation type="submission" date="2019-03" db="EMBL/GenBank/DDBJ databases">
        <title>Single cell metagenomics reveals metabolic interactions within the superorganism composed of flagellate Streblomastix strix and complex community of Bacteroidetes bacteria on its surface.</title>
        <authorList>
            <person name="Treitli S.C."/>
            <person name="Kolisko M."/>
            <person name="Husnik F."/>
            <person name="Keeling P."/>
            <person name="Hampl V."/>
        </authorList>
    </citation>
    <scope>NUCLEOTIDE SEQUENCE [LARGE SCALE GENOMIC DNA]</scope>
    <source>
        <strain evidence="2">ST1C</strain>
    </source>
</reference>
<proteinExistence type="predicted"/>
<dbReference type="EMBL" id="SNRW01000213">
    <property type="protein sequence ID" value="KAA6402589.1"/>
    <property type="molecule type" value="Genomic_DNA"/>
</dbReference>